<dbReference type="EMBL" id="ML995477">
    <property type="protein sequence ID" value="KAF2145788.1"/>
    <property type="molecule type" value="Genomic_DNA"/>
</dbReference>
<name>A0A6A6BPX6_9PEZI</name>
<evidence type="ECO:0000313" key="5">
    <source>
        <dbReference type="EMBL" id="KAF2145788.1"/>
    </source>
</evidence>
<sequence>MPPPTPPPFATPTYWDARFRANPTSFDWLLPASSLDGPLIDALNASPAPSPRVLHVGCGTSVLSLHLRAHVQDPRQVHNVDFSRVSVELGARWEREVFEGEGLEREREEGAEAETEATGGKTPPRMRWSTLDLLSLPAVLALLSQAQAQAQNPSASAAGAYDLIVDKSTCDAIACGEDIPVALPYPIQPTSTTHTPHTPAPQSPSPTSSLFNSPSATPAPSTPTNPNPRTHPIHPIHLLAVHLSLLTPPKARWIALSYSASRFPWLEPLPTSAAEGLLSPEVLGAGFPDPGRLWRLVGRERVVVDEGGGKGGHGGVVHRPEIGHWLYVFERTGEGVGVVGEGVVRGDL</sequence>
<evidence type="ECO:0008006" key="7">
    <source>
        <dbReference type="Google" id="ProtNLM"/>
    </source>
</evidence>
<gene>
    <name evidence="5" type="ORF">K452DRAFT_284172</name>
</gene>
<feature type="compositionally biased region" description="Low complexity" evidence="4">
    <location>
        <begin position="205"/>
        <end position="219"/>
    </location>
</feature>
<reference evidence="5" key="1">
    <citation type="journal article" date="2020" name="Stud. Mycol.">
        <title>101 Dothideomycetes genomes: a test case for predicting lifestyles and emergence of pathogens.</title>
        <authorList>
            <person name="Haridas S."/>
            <person name="Albert R."/>
            <person name="Binder M."/>
            <person name="Bloem J."/>
            <person name="Labutti K."/>
            <person name="Salamov A."/>
            <person name="Andreopoulos B."/>
            <person name="Baker S."/>
            <person name="Barry K."/>
            <person name="Bills G."/>
            <person name="Bluhm B."/>
            <person name="Cannon C."/>
            <person name="Castanera R."/>
            <person name="Culley D."/>
            <person name="Daum C."/>
            <person name="Ezra D."/>
            <person name="Gonzalez J."/>
            <person name="Henrissat B."/>
            <person name="Kuo A."/>
            <person name="Liang C."/>
            <person name="Lipzen A."/>
            <person name="Lutzoni F."/>
            <person name="Magnuson J."/>
            <person name="Mondo S."/>
            <person name="Nolan M."/>
            <person name="Ohm R."/>
            <person name="Pangilinan J."/>
            <person name="Park H.-J."/>
            <person name="Ramirez L."/>
            <person name="Alfaro M."/>
            <person name="Sun H."/>
            <person name="Tritt A."/>
            <person name="Yoshinaga Y."/>
            <person name="Zwiers L.-H."/>
            <person name="Turgeon B."/>
            <person name="Goodwin S."/>
            <person name="Spatafora J."/>
            <person name="Crous P."/>
            <person name="Grigoriev I."/>
        </authorList>
    </citation>
    <scope>NUCLEOTIDE SEQUENCE</scope>
    <source>
        <strain evidence="5">CBS 121167</strain>
    </source>
</reference>
<dbReference type="GeneID" id="54297401"/>
<dbReference type="SUPFAM" id="SSF53335">
    <property type="entry name" value="S-adenosyl-L-methionine-dependent methyltransferases"/>
    <property type="match status" value="1"/>
</dbReference>
<dbReference type="InterPro" id="IPR051419">
    <property type="entry name" value="Lys/N-term_MeTrsfase_sf"/>
</dbReference>
<keyword evidence="2" id="KW-0489">Methyltransferase</keyword>
<dbReference type="RefSeq" id="XP_033401500.1">
    <property type="nucleotide sequence ID" value="XM_033539905.1"/>
</dbReference>
<dbReference type="PANTHER" id="PTHR12176">
    <property type="entry name" value="SAM-DEPENDENT METHYLTRANSFERASE SUPERFAMILY PROTEIN"/>
    <property type="match status" value="1"/>
</dbReference>
<dbReference type="InterPro" id="IPR029063">
    <property type="entry name" value="SAM-dependent_MTases_sf"/>
</dbReference>
<keyword evidence="6" id="KW-1185">Reference proteome</keyword>
<dbReference type="PANTHER" id="PTHR12176:SF84">
    <property type="entry name" value="METHYLTRANSFERASE DOMAIN-CONTAINING PROTEIN"/>
    <property type="match status" value="1"/>
</dbReference>
<evidence type="ECO:0000256" key="1">
    <source>
        <dbReference type="ARBA" id="ARBA00008361"/>
    </source>
</evidence>
<comment type="similarity">
    <text evidence="1">Belongs to the methyltransferase superfamily.</text>
</comment>
<dbReference type="AlphaFoldDB" id="A0A6A6BPX6"/>
<dbReference type="Proteomes" id="UP000799438">
    <property type="component" value="Unassembled WGS sequence"/>
</dbReference>
<keyword evidence="3" id="KW-0808">Transferase</keyword>
<organism evidence="5 6">
    <name type="scientific">Aplosporella prunicola CBS 121167</name>
    <dbReference type="NCBI Taxonomy" id="1176127"/>
    <lineage>
        <taxon>Eukaryota</taxon>
        <taxon>Fungi</taxon>
        <taxon>Dikarya</taxon>
        <taxon>Ascomycota</taxon>
        <taxon>Pezizomycotina</taxon>
        <taxon>Dothideomycetes</taxon>
        <taxon>Dothideomycetes incertae sedis</taxon>
        <taxon>Botryosphaeriales</taxon>
        <taxon>Aplosporellaceae</taxon>
        <taxon>Aplosporella</taxon>
    </lineage>
</organism>
<feature type="region of interest" description="Disordered" evidence="4">
    <location>
        <begin position="186"/>
        <end position="231"/>
    </location>
</feature>
<evidence type="ECO:0000256" key="4">
    <source>
        <dbReference type="SAM" id="MobiDB-lite"/>
    </source>
</evidence>
<evidence type="ECO:0000256" key="2">
    <source>
        <dbReference type="ARBA" id="ARBA00022603"/>
    </source>
</evidence>
<dbReference type="Gene3D" id="3.40.50.150">
    <property type="entry name" value="Vaccinia Virus protein VP39"/>
    <property type="match status" value="1"/>
</dbReference>
<dbReference type="GO" id="GO:0032259">
    <property type="term" value="P:methylation"/>
    <property type="evidence" value="ECO:0007669"/>
    <property type="project" value="UniProtKB-KW"/>
</dbReference>
<proteinExistence type="inferred from homology"/>
<evidence type="ECO:0000313" key="6">
    <source>
        <dbReference type="Proteomes" id="UP000799438"/>
    </source>
</evidence>
<evidence type="ECO:0000256" key="3">
    <source>
        <dbReference type="ARBA" id="ARBA00022679"/>
    </source>
</evidence>
<protein>
    <recommendedName>
        <fullName evidence="7">Methyltransferase domain-containing protein</fullName>
    </recommendedName>
</protein>
<dbReference type="OrthoDB" id="411785at2759"/>
<feature type="region of interest" description="Disordered" evidence="4">
    <location>
        <begin position="102"/>
        <end position="126"/>
    </location>
</feature>
<feature type="compositionally biased region" description="Low complexity" evidence="4">
    <location>
        <begin position="188"/>
        <end position="197"/>
    </location>
</feature>
<accession>A0A6A6BPX6</accession>
<dbReference type="GO" id="GO:0008168">
    <property type="term" value="F:methyltransferase activity"/>
    <property type="evidence" value="ECO:0007669"/>
    <property type="project" value="UniProtKB-KW"/>
</dbReference>